<keyword evidence="4" id="KW-0645">Protease</keyword>
<evidence type="ECO:0000256" key="15">
    <source>
        <dbReference type="PIRSR" id="PIRSR613273-2"/>
    </source>
</evidence>
<dbReference type="InterPro" id="IPR045371">
    <property type="entry name" value="ADAMTS_CR_3"/>
</dbReference>
<comment type="caution">
    <text evidence="20">The sequence shown here is derived from an EMBL/GenBank/DDBJ whole genome shotgun (WGS) entry which is preliminary data.</text>
</comment>
<evidence type="ECO:0000256" key="7">
    <source>
        <dbReference type="ARBA" id="ARBA00022737"/>
    </source>
</evidence>
<feature type="disulfide bond" evidence="16">
    <location>
        <begin position="563"/>
        <end position="585"/>
    </location>
</feature>
<evidence type="ECO:0000256" key="11">
    <source>
        <dbReference type="ARBA" id="ARBA00023049"/>
    </source>
</evidence>
<evidence type="ECO:0000256" key="1">
    <source>
        <dbReference type="ARBA" id="ARBA00004302"/>
    </source>
</evidence>
<reference evidence="20" key="1">
    <citation type="journal article" date="2020" name="bioRxiv">
        <title>Chromosome-level reference genome of the European wasp spider Argiope bruennichi: a resource for studies on range expansion and evolutionary adaptation.</title>
        <authorList>
            <person name="Sheffer M.M."/>
            <person name="Hoppe A."/>
            <person name="Krehenwinkel H."/>
            <person name="Uhl G."/>
            <person name="Kuss A.W."/>
            <person name="Jensen L."/>
            <person name="Jensen C."/>
            <person name="Gillespie R.G."/>
            <person name="Hoff K.J."/>
            <person name="Prost S."/>
        </authorList>
    </citation>
    <scope>NUCLEOTIDE SEQUENCE</scope>
</reference>
<evidence type="ECO:0000256" key="3">
    <source>
        <dbReference type="ARBA" id="ARBA00022530"/>
    </source>
</evidence>
<evidence type="ECO:0000256" key="6">
    <source>
        <dbReference type="ARBA" id="ARBA00022729"/>
    </source>
</evidence>
<feature type="binding site" description="in inhibited form" evidence="15">
    <location>
        <position position="260"/>
    </location>
    <ligand>
        <name>Zn(2+)</name>
        <dbReference type="ChEBI" id="CHEBI:29105"/>
        <note>catalytic</note>
    </ligand>
</feature>
<dbReference type="InterPro" id="IPR041645">
    <property type="entry name" value="ADAMTS_CR_2"/>
</dbReference>
<dbReference type="Pfam" id="PF19030">
    <property type="entry name" value="TSP1_ADAMTS"/>
    <property type="match status" value="2"/>
</dbReference>
<feature type="binding site" evidence="15">
    <location>
        <position position="326"/>
    </location>
    <ligand>
        <name>Ca(2+)</name>
        <dbReference type="ChEBI" id="CHEBI:29108"/>
        <label>2</label>
    </ligand>
</feature>
<evidence type="ECO:0000256" key="16">
    <source>
        <dbReference type="PIRSR" id="PIRSR613273-3"/>
    </source>
</evidence>
<dbReference type="Pfam" id="PF01562">
    <property type="entry name" value="Pep_M12B_propep"/>
    <property type="match status" value="1"/>
</dbReference>
<dbReference type="AlphaFoldDB" id="A0A8T0E6Y2"/>
<evidence type="ECO:0000259" key="18">
    <source>
        <dbReference type="PROSITE" id="PS50215"/>
    </source>
</evidence>
<dbReference type="InterPro" id="IPR013273">
    <property type="entry name" value="ADAMTS/ADAMTS-like"/>
</dbReference>
<feature type="disulfide bond" evidence="16">
    <location>
        <begin position="648"/>
        <end position="659"/>
    </location>
</feature>
<feature type="binding site" evidence="15">
    <location>
        <position position="414"/>
    </location>
    <ligand>
        <name>Ca(2+)</name>
        <dbReference type="ChEBI" id="CHEBI:29108"/>
        <label>1</label>
    </ligand>
</feature>
<dbReference type="GO" id="GO:0006508">
    <property type="term" value="P:proteolysis"/>
    <property type="evidence" value="ECO:0007669"/>
    <property type="project" value="UniProtKB-KW"/>
</dbReference>
<comment type="caution">
    <text evidence="17">Lacks conserved residue(s) required for the propagation of feature annotation.</text>
</comment>
<dbReference type="PROSITE" id="PS50900">
    <property type="entry name" value="PLAC"/>
    <property type="match status" value="1"/>
</dbReference>
<keyword evidence="13" id="KW-0325">Glycoprotein</keyword>
<feature type="binding site" evidence="15 17">
    <location>
        <position position="466"/>
    </location>
    <ligand>
        <name>Zn(2+)</name>
        <dbReference type="ChEBI" id="CHEBI:29105"/>
        <note>catalytic</note>
    </ligand>
</feature>
<dbReference type="PRINTS" id="PR01857">
    <property type="entry name" value="ADAMTSFAMILY"/>
</dbReference>
<dbReference type="InterPro" id="IPR002870">
    <property type="entry name" value="Peptidase_M12B_N"/>
</dbReference>
<feature type="disulfide bond" evidence="16 17">
    <location>
        <begin position="444"/>
        <end position="524"/>
    </location>
</feature>
<dbReference type="Proteomes" id="UP000807504">
    <property type="component" value="Unassembled WGS sequence"/>
</dbReference>
<dbReference type="PROSITE" id="PS50215">
    <property type="entry name" value="ADAM_MEPRO"/>
    <property type="match status" value="1"/>
</dbReference>
<dbReference type="PANTHER" id="PTHR13723:SF200">
    <property type="entry name" value="ADAM METALLOPEPTIDASE WITH THROMBOSPONDIN TYPE 1 MOTIF B, ISOFORM B"/>
    <property type="match status" value="1"/>
</dbReference>
<dbReference type="InterPro" id="IPR010294">
    <property type="entry name" value="ADAMTS_spacer1"/>
</dbReference>
<evidence type="ECO:0000256" key="17">
    <source>
        <dbReference type="PROSITE-ProRule" id="PRU00276"/>
    </source>
</evidence>
<keyword evidence="6" id="KW-0732">Signal</keyword>
<keyword evidence="21" id="KW-1185">Reference proteome</keyword>
<dbReference type="Gene3D" id="3.40.1620.60">
    <property type="match status" value="1"/>
</dbReference>
<feature type="binding site" evidence="15">
    <location>
        <position position="524"/>
    </location>
    <ligand>
        <name>Ca(2+)</name>
        <dbReference type="ChEBI" id="CHEBI:29108"/>
        <label>1</label>
    </ligand>
</feature>
<evidence type="ECO:0000313" key="20">
    <source>
        <dbReference type="EMBL" id="KAF8766682.1"/>
    </source>
</evidence>
<comment type="cofactor">
    <cofactor evidence="15">
        <name>Zn(2+)</name>
        <dbReference type="ChEBI" id="CHEBI:29105"/>
    </cofactor>
    <text evidence="15">Binds 1 zinc ion per subunit.</text>
</comment>
<feature type="disulfide bond" evidence="16">
    <location>
        <begin position="399"/>
        <end position="450"/>
    </location>
</feature>
<dbReference type="GO" id="GO:0046872">
    <property type="term" value="F:metal ion binding"/>
    <property type="evidence" value="ECO:0007669"/>
    <property type="project" value="UniProtKB-KW"/>
</dbReference>
<feature type="active site" evidence="14 17">
    <location>
        <position position="467"/>
    </location>
</feature>
<organism evidence="20 21">
    <name type="scientific">Argiope bruennichi</name>
    <name type="common">Wasp spider</name>
    <name type="synonym">Aranea bruennichi</name>
    <dbReference type="NCBI Taxonomy" id="94029"/>
    <lineage>
        <taxon>Eukaryota</taxon>
        <taxon>Metazoa</taxon>
        <taxon>Ecdysozoa</taxon>
        <taxon>Arthropoda</taxon>
        <taxon>Chelicerata</taxon>
        <taxon>Arachnida</taxon>
        <taxon>Araneae</taxon>
        <taxon>Araneomorphae</taxon>
        <taxon>Entelegynae</taxon>
        <taxon>Araneoidea</taxon>
        <taxon>Araneidae</taxon>
        <taxon>Argiope</taxon>
    </lineage>
</organism>
<dbReference type="InterPro" id="IPR050439">
    <property type="entry name" value="ADAMTS_ADAMTS-like"/>
</dbReference>
<dbReference type="SUPFAM" id="SSF55486">
    <property type="entry name" value="Metalloproteases ('zincins'), catalytic domain"/>
    <property type="match status" value="1"/>
</dbReference>
<evidence type="ECO:0000256" key="2">
    <source>
        <dbReference type="ARBA" id="ARBA00022525"/>
    </source>
</evidence>
<dbReference type="PROSITE" id="PS50092">
    <property type="entry name" value="TSP1"/>
    <property type="match status" value="2"/>
</dbReference>
<evidence type="ECO:0000256" key="5">
    <source>
        <dbReference type="ARBA" id="ARBA00022723"/>
    </source>
</evidence>
<feature type="binding site" evidence="15 17">
    <location>
        <position position="470"/>
    </location>
    <ligand>
        <name>Zn(2+)</name>
        <dbReference type="ChEBI" id="CHEBI:29105"/>
        <note>catalytic</note>
    </ligand>
</feature>
<evidence type="ECO:0000256" key="9">
    <source>
        <dbReference type="ARBA" id="ARBA00022833"/>
    </source>
</evidence>
<feature type="disulfide bond" evidence="16">
    <location>
        <begin position="425"/>
        <end position="432"/>
    </location>
</feature>
<keyword evidence="12 16" id="KW-1015">Disulfide bond</keyword>
<dbReference type="FunFam" id="2.60.120.830:FF:000001">
    <property type="entry name" value="A disintegrin and metalloproteinase with thrombospondin motifs 1"/>
    <property type="match status" value="1"/>
</dbReference>
<sequence>MSVYSVWSRVQGMGERVEVSRPMGRRRPGEKRAARVEDMLAGLDRCFLSTMPVHAVWTLAFFSCVVVWATPKQVYCFKHFSDDFAEITIDAFEHFEQEHIIPVEVNDAGHPLMTSSTNHARFKRDAASRQKRHFSINGFGEHFRLETDASSHLLAPGFRVYHLGGDANTSDGDVESREDMENCLFRGKLKNRPNSAFALNLCGGMSGLLKTETSDYLIEPVTRNISDPKAVEKPHILKKRSLDAHESQRKSTRQDQTFFCGKRRRYMPHKPRRKDYWLPDEFTVNKDSVGSIPKERTKRWTRDDSENGVVEEKRNLHSRRKQRSIETLVVADREMIKKHGTENVTTYLLTVFNMVAMLYQDATIGNNVSVILVGLVLLEGDEPGLTLSHNAENSLHSFCQWQSTIHTAKGRQHDHAVLVTGLDICSWKDGPCDTLGYAPISGMCSKYRSCTVNEDSGLALAFTVAHEIGHNFGMIHDGQGSSPCRRKRGTIMSASLSGLDSSLLWSDCSRRDLAKFLDSPRSLCLSNEPYSPDELQFPDHLPGQLYDADMQCRLQFGTKSKLCEHYPRKGEVCRALWCQRNGRECETKFLPAAEGTPCGKNKWCRKGSCVDRKLDTQKAVDGGWSPFSQWSNCSRPCGGGLMVRQRRCDSPTPIWGEHCKGEEKEYHICGTEECDPDNPEYHIDQCATFNKRTVKGKYYQWKPYGKDLGALSRCRIYCVPDKEDLYLVLSTMLQDGTSCSGNFSGVCIDGECRTVGCDGKIDSSVTPDMCGVCSGDNSTCKTIEGTFKAVNFSTGYHEVIKIPPNSRHINITESSEYPAYLALQDGNGKYYLNDNWVLDWPGRYTAAGTVFSYRRWPGQPESLVAKGPTNKELTVEVLIKGNVETEINYKFVISAIQATWKMQNSSCSVTCGNGTIVSRPVCTTFTGEITNDSFCNIITKPHTKLYNCNEAFCHPKWTTGDWSSCDPDNCEQTQRRDVFCADQGRKVHRVNCADQIRPTDVRKCPNKKCLYTWNTGTWSKCRGTCSGGFQTRSVTCRHITDGFVKSFSHCNQDSQPPHLRKCKLDSCFIQQAPSIWLAGPWGKCDNDCGNEKRNVTCVKKFGDLVQASFSCDPSLKPQSERNCTSFTCNFLKDSGCEDFYQWCPISTNKKLCELKFYETNCCISCKKKI</sequence>
<dbReference type="FunFam" id="3.40.390.10:FF:000001">
    <property type="entry name" value="A disintegrin and metalloproteinase with thrombospondin motifs 1"/>
    <property type="match status" value="1"/>
</dbReference>
<dbReference type="InterPro" id="IPR010909">
    <property type="entry name" value="PLAC"/>
</dbReference>
<evidence type="ECO:0000256" key="13">
    <source>
        <dbReference type="ARBA" id="ARBA00023180"/>
    </source>
</evidence>
<evidence type="ECO:0000256" key="14">
    <source>
        <dbReference type="PIRSR" id="PIRSR613273-1"/>
    </source>
</evidence>
<feature type="disulfide bond" evidence="16">
    <location>
        <begin position="637"/>
        <end position="674"/>
    </location>
</feature>
<feature type="disulfide bond" evidence="16">
    <location>
        <begin position="573"/>
        <end position="604"/>
    </location>
</feature>
<name>A0A8T0E6Y2_ARGBR</name>
<keyword evidence="9 15" id="KW-0862">Zinc</keyword>
<dbReference type="EMBL" id="JABXBU010002230">
    <property type="protein sequence ID" value="KAF8766682.1"/>
    <property type="molecule type" value="Genomic_DNA"/>
</dbReference>
<feature type="domain" description="Peptidase M12B" evidence="18">
    <location>
        <begin position="323"/>
        <end position="529"/>
    </location>
</feature>
<gene>
    <name evidence="20" type="ORF">HNY73_019723</name>
</gene>
<feature type="disulfide bond" evidence="16">
    <location>
        <begin position="484"/>
        <end position="508"/>
    </location>
</feature>
<dbReference type="Gene3D" id="2.20.100.10">
    <property type="entry name" value="Thrombospondin type-1 (TSP1) repeat"/>
    <property type="match status" value="2"/>
</dbReference>
<evidence type="ECO:0000256" key="12">
    <source>
        <dbReference type="ARBA" id="ARBA00023157"/>
    </source>
</evidence>
<dbReference type="Pfam" id="PF05986">
    <property type="entry name" value="ADAMTS_spacer1"/>
    <property type="match status" value="1"/>
</dbReference>
<dbReference type="CDD" id="cd04273">
    <property type="entry name" value="ZnMc_ADAMTS_like"/>
    <property type="match status" value="1"/>
</dbReference>
<feature type="binding site" evidence="15 17">
    <location>
        <position position="476"/>
    </location>
    <ligand>
        <name>Zn(2+)</name>
        <dbReference type="ChEBI" id="CHEBI:29105"/>
        <note>catalytic</note>
    </ligand>
</feature>
<keyword evidence="5 15" id="KW-0479">Metal-binding</keyword>
<dbReference type="FunFam" id="2.20.100.10:FF:000001">
    <property type="entry name" value="semaphorin-5A isoform X1"/>
    <property type="match status" value="1"/>
</dbReference>
<dbReference type="InterPro" id="IPR036383">
    <property type="entry name" value="TSP1_rpt_sf"/>
</dbReference>
<keyword evidence="10" id="KW-0084">Basement membrane</keyword>
<feature type="binding site" evidence="15">
    <location>
        <position position="326"/>
    </location>
    <ligand>
        <name>Ca(2+)</name>
        <dbReference type="ChEBI" id="CHEBI:29108"/>
        <label>1</label>
    </ligand>
</feature>
<dbReference type="InterPro" id="IPR000884">
    <property type="entry name" value="TSP1_rpt"/>
</dbReference>
<keyword evidence="3" id="KW-0272">Extracellular matrix</keyword>
<dbReference type="Pfam" id="PF17771">
    <property type="entry name" value="ADAMTS_CR_2"/>
    <property type="match status" value="1"/>
</dbReference>
<keyword evidence="7" id="KW-0677">Repeat</keyword>
<dbReference type="FunFam" id="2.20.100.10:FF:000005">
    <property type="entry name" value="ADAM metallopeptidase with thrombospondin type 1 motif 9"/>
    <property type="match status" value="1"/>
</dbReference>
<keyword evidence="2" id="KW-0964">Secreted</keyword>
<dbReference type="Gene3D" id="3.40.390.10">
    <property type="entry name" value="Collagenase (Catalytic Domain)"/>
    <property type="match status" value="1"/>
</dbReference>
<accession>A0A8T0E6Y2</accession>
<dbReference type="PANTHER" id="PTHR13723">
    <property type="entry name" value="ADAMTS A DISINTEGRIN AND METALLOPROTEASE WITH THROMBOSPONDIN MOTIFS PROTEASE"/>
    <property type="match status" value="1"/>
</dbReference>
<evidence type="ECO:0000256" key="10">
    <source>
        <dbReference type="ARBA" id="ARBA00022869"/>
    </source>
</evidence>
<keyword evidence="15" id="KW-0106">Calcium</keyword>
<dbReference type="InterPro" id="IPR024079">
    <property type="entry name" value="MetalloPept_cat_dom_sf"/>
</dbReference>
<evidence type="ECO:0000256" key="8">
    <source>
        <dbReference type="ARBA" id="ARBA00022801"/>
    </source>
</evidence>
<feature type="disulfide bond" evidence="16">
    <location>
        <begin position="552"/>
        <end position="578"/>
    </location>
</feature>
<keyword evidence="11" id="KW-0482">Metalloprotease</keyword>
<dbReference type="Pfam" id="PF19236">
    <property type="entry name" value="ADAMTS_CR_3"/>
    <property type="match status" value="1"/>
</dbReference>
<evidence type="ECO:0000259" key="19">
    <source>
        <dbReference type="PROSITE" id="PS50900"/>
    </source>
</evidence>
<reference evidence="20" key="2">
    <citation type="submission" date="2020-06" db="EMBL/GenBank/DDBJ databases">
        <authorList>
            <person name="Sheffer M."/>
        </authorList>
    </citation>
    <scope>NUCLEOTIDE SEQUENCE</scope>
</reference>
<feature type="disulfide bond" evidence="16">
    <location>
        <begin position="598"/>
        <end position="609"/>
    </location>
</feature>
<feature type="domain" description="PLAC" evidence="19">
    <location>
        <begin position="1132"/>
        <end position="1169"/>
    </location>
</feature>
<dbReference type="GO" id="GO:0004222">
    <property type="term" value="F:metalloendopeptidase activity"/>
    <property type="evidence" value="ECO:0007669"/>
    <property type="project" value="InterPro"/>
</dbReference>
<dbReference type="InterPro" id="IPR001590">
    <property type="entry name" value="Peptidase_M12B"/>
</dbReference>
<protein>
    <submittedName>
        <fullName evidence="20">A disintegrin and metalloproteinase with like protein</fullName>
    </submittedName>
</protein>
<dbReference type="SMART" id="SM00209">
    <property type="entry name" value="TSP1"/>
    <property type="match status" value="4"/>
</dbReference>
<dbReference type="SUPFAM" id="SSF82895">
    <property type="entry name" value="TSP-1 type 1 repeat"/>
    <property type="match status" value="2"/>
</dbReference>
<evidence type="ECO:0000313" key="21">
    <source>
        <dbReference type="Proteomes" id="UP000807504"/>
    </source>
</evidence>
<dbReference type="Pfam" id="PF00090">
    <property type="entry name" value="TSP_1"/>
    <property type="match status" value="2"/>
</dbReference>
<keyword evidence="8" id="KW-0378">Hydrolase</keyword>
<evidence type="ECO:0000256" key="4">
    <source>
        <dbReference type="ARBA" id="ARBA00022670"/>
    </source>
</evidence>
<dbReference type="GO" id="GO:0005604">
    <property type="term" value="C:basement membrane"/>
    <property type="evidence" value="ECO:0007669"/>
    <property type="project" value="UniProtKB-SubCell"/>
</dbReference>
<proteinExistence type="predicted"/>
<feature type="disulfide bond" evidence="16">
    <location>
        <begin position="633"/>
        <end position="669"/>
    </location>
</feature>
<dbReference type="Pfam" id="PF01421">
    <property type="entry name" value="Reprolysin"/>
    <property type="match status" value="1"/>
</dbReference>
<dbReference type="GO" id="GO:0030198">
    <property type="term" value="P:extracellular matrix organization"/>
    <property type="evidence" value="ECO:0007669"/>
    <property type="project" value="InterPro"/>
</dbReference>
<dbReference type="Gene3D" id="2.60.120.830">
    <property type="match status" value="1"/>
</dbReference>
<comment type="subcellular location">
    <subcellularLocation>
        <location evidence="1">Secreted</location>
        <location evidence="1">Extracellular space</location>
        <location evidence="1">Extracellular matrix</location>
        <location evidence="1">Basement membrane</location>
    </subcellularLocation>
</comment>